<dbReference type="EMBL" id="MRVG01000002">
    <property type="protein sequence ID" value="PMB71885.1"/>
    <property type="molecule type" value="Genomic_DNA"/>
</dbReference>
<sequence>MDGTVLPSLPGLKLYTPRDKVDAEAIVQEWLSLLQECLDQKRFDSLPELFIKDCWWRDVLGLAWDFATKRGQDEMGSFLNNSKASIKDLKACDNGGLKPALIEWAGQAWVQAAFTFRNEHGKGRGVVRLENDVETRWKAWTVYTELEELHSLKDLEVRRLQSRAAREKEPQVNGTSHASREEADVVIVGAGQAGVSLGARLKHMGVNAVLIERHPAVGDAWRARYDSVTLNTPTFTDHYPFMKYPENWPEWLTGRQCADFLEHYSQLMGLDVLLNTTVTSVQRCGDRFTVTAQGPQGTQEFQPRHVVLATGVYGDKPLIPQFPGQERFQGTIYHSSQRKSGRLVPDLSQKRVVVIGCSTSGHDVAQDFVNCGAKQVVMVQRHPIFTLSTDSWKTLQLGLWNMPGLTTEEADIVGNSLPIAVVRTMSIGLTRAAADMDKALLDGLRAAGMALRTGDDGYGLADHQLIKGGHYYVDQGACAMIADGRIRVHRCEDGVREIGETAVVLADGTSIEADVVVLATGFEKNIENVRRLMGDEVANQLVGFGDLDAEQERTGWWRPTGVEGFWYMTGSFLWCLGGASRNDSVKLGAFGTPVRLGRFQRKSLGLEQRIERLPVAAQVARFQHHILHFGPMLVANTLKHVELGTLHVHLEEVNSRKLVLVLVLVLFLAQHVREPLNLHLHLAGVSKHLVGKVGAHLGAEQILKLPLFVGHQRRVARQMREKRQRALARGRAEGIPMGPHDGGVQGEVLGEHGKGVRGRLKGDNLAGWKLLLHVHAKQANVGSDVDNEARVRELRDIVAMVAKDFLVDETRLVLAARKPVVARDVARKVVSKLYYLCLHFL</sequence>
<keyword evidence="2" id="KW-0503">Monooxygenase</keyword>
<dbReference type="SUPFAM" id="SSF51905">
    <property type="entry name" value="FAD/NAD(P)-binding domain"/>
    <property type="match status" value="2"/>
</dbReference>
<reference evidence="2 3" key="1">
    <citation type="journal article" date="2016" name="Appl. Microbiol. Biotechnol.">
        <title>Characterization of T-DNA insertion mutants with decreased virulence in the entomopathogenic fungus Beauveria bassiana JEF-007.</title>
        <authorList>
            <person name="Kim S."/>
            <person name="Lee S.J."/>
            <person name="Nai Y.S."/>
            <person name="Yu J.S."/>
            <person name="Lee M.R."/>
            <person name="Yang Y.T."/>
            <person name="Kim J.S."/>
        </authorList>
    </citation>
    <scope>NUCLEOTIDE SEQUENCE [LARGE SCALE GENOMIC DNA]</scope>
    <source>
        <strain evidence="2 3">JEF-007</strain>
    </source>
</reference>
<dbReference type="PRINTS" id="PR00411">
    <property type="entry name" value="PNDRDTASEI"/>
</dbReference>
<dbReference type="Gene3D" id="3.50.50.60">
    <property type="entry name" value="FAD/NAD(P)-binding domain"/>
    <property type="match status" value="1"/>
</dbReference>
<dbReference type="InterPro" id="IPR036188">
    <property type="entry name" value="FAD/NAD-bd_sf"/>
</dbReference>
<dbReference type="PANTHER" id="PTHR43539:SF24">
    <property type="entry name" value="FAD_NAD(P)-BINDING DOMAIN-CONTAINING PROTEIN-RELATED"/>
    <property type="match status" value="1"/>
</dbReference>
<evidence type="ECO:0000256" key="1">
    <source>
        <dbReference type="ARBA" id="ARBA00023002"/>
    </source>
</evidence>
<dbReference type="Proteomes" id="UP000235728">
    <property type="component" value="Unassembled WGS sequence"/>
</dbReference>
<proteinExistence type="predicted"/>
<comment type="caution">
    <text evidence="2">The sequence shown here is derived from an EMBL/GenBank/DDBJ whole genome shotgun (WGS) entry which is preliminary data.</text>
</comment>
<name>A0A2N6NX86_BEABA</name>
<dbReference type="AlphaFoldDB" id="A0A2N6NX86"/>
<organism evidence="2 3">
    <name type="scientific">Beauveria bassiana</name>
    <name type="common">White muscardine disease fungus</name>
    <name type="synonym">Tritirachium shiotae</name>
    <dbReference type="NCBI Taxonomy" id="176275"/>
    <lineage>
        <taxon>Eukaryota</taxon>
        <taxon>Fungi</taxon>
        <taxon>Dikarya</taxon>
        <taxon>Ascomycota</taxon>
        <taxon>Pezizomycotina</taxon>
        <taxon>Sordariomycetes</taxon>
        <taxon>Hypocreomycetidae</taxon>
        <taxon>Hypocreales</taxon>
        <taxon>Cordycipitaceae</taxon>
        <taxon>Beauveria</taxon>
    </lineage>
</organism>
<dbReference type="InterPro" id="IPR050982">
    <property type="entry name" value="Auxin_biosynth/cation_transpt"/>
</dbReference>
<dbReference type="PANTHER" id="PTHR43539">
    <property type="entry name" value="FLAVIN-BINDING MONOOXYGENASE-LIKE PROTEIN (AFU_ORTHOLOGUE AFUA_4G09220)"/>
    <property type="match status" value="1"/>
</dbReference>
<keyword evidence="1" id="KW-0560">Oxidoreductase</keyword>
<dbReference type="Pfam" id="PF13738">
    <property type="entry name" value="Pyr_redox_3"/>
    <property type="match status" value="1"/>
</dbReference>
<protein>
    <submittedName>
        <fullName evidence="2">Indole-3-pyruvate monooxygenase YUCCA6</fullName>
    </submittedName>
</protein>
<dbReference type="GO" id="GO:0050660">
    <property type="term" value="F:flavin adenine dinucleotide binding"/>
    <property type="evidence" value="ECO:0007669"/>
    <property type="project" value="TreeGrafter"/>
</dbReference>
<accession>A0A2N6NX86</accession>
<evidence type="ECO:0000313" key="2">
    <source>
        <dbReference type="EMBL" id="PMB71885.1"/>
    </source>
</evidence>
<dbReference type="GO" id="GO:0004497">
    <property type="term" value="F:monooxygenase activity"/>
    <property type="evidence" value="ECO:0007669"/>
    <property type="project" value="UniProtKB-KW"/>
</dbReference>
<evidence type="ECO:0000313" key="3">
    <source>
        <dbReference type="Proteomes" id="UP000235728"/>
    </source>
</evidence>
<gene>
    <name evidence="2" type="primary">YUC6</name>
    <name evidence="2" type="ORF">BM221_001981</name>
</gene>
<keyword evidence="2" id="KW-0670">Pyruvate</keyword>
<dbReference type="OMA" id="RFIQAGF"/>